<dbReference type="EMBL" id="GBXI01007443">
    <property type="protein sequence ID" value="JAD06849.1"/>
    <property type="molecule type" value="Transcribed_RNA"/>
</dbReference>
<keyword evidence="4 7" id="KW-1133">Transmembrane helix</keyword>
<evidence type="ECO:0000256" key="2">
    <source>
        <dbReference type="ARBA" id="ARBA00022692"/>
    </source>
</evidence>
<reference evidence="9" key="2">
    <citation type="journal article" date="2015" name="Gigascience">
        <title>Reconstructing a comprehensive transcriptome assembly of a white-pupal translocated strain of the pest fruit fly Bactrocera cucurbitae.</title>
        <authorList>
            <person name="Sim S.B."/>
            <person name="Calla B."/>
            <person name="Hall B."/>
            <person name="DeRego T."/>
            <person name="Geib S.M."/>
        </authorList>
    </citation>
    <scope>NUCLEOTIDE SEQUENCE</scope>
</reference>
<gene>
    <name evidence="9" type="primary">CG6455</name>
    <name evidence="9" type="ORF">g.16233</name>
</gene>
<comment type="function">
    <text evidence="7">Component of the MICOS complex, a large protein complex of the mitochondrial inner membrane that plays crucial roles in the maintenance of crista junctions, inner membrane architecture, and formation of contact sites to the outer membrane.</text>
</comment>
<keyword evidence="6 7" id="KW-0472">Membrane</keyword>
<dbReference type="AlphaFoldDB" id="A0A0A1X6C8"/>
<name>A0A0A1X6C8_ZEUCU</name>
<organism evidence="9">
    <name type="scientific">Zeugodacus cucurbitae</name>
    <name type="common">Melon fruit fly</name>
    <name type="synonym">Bactrocera cucurbitae</name>
    <dbReference type="NCBI Taxonomy" id="28588"/>
    <lineage>
        <taxon>Eukaryota</taxon>
        <taxon>Metazoa</taxon>
        <taxon>Ecdysozoa</taxon>
        <taxon>Arthropoda</taxon>
        <taxon>Hexapoda</taxon>
        <taxon>Insecta</taxon>
        <taxon>Pterygota</taxon>
        <taxon>Neoptera</taxon>
        <taxon>Endopterygota</taxon>
        <taxon>Diptera</taxon>
        <taxon>Brachycera</taxon>
        <taxon>Muscomorpha</taxon>
        <taxon>Tephritoidea</taxon>
        <taxon>Tephritidae</taxon>
        <taxon>Zeugodacus</taxon>
        <taxon>Zeugodacus</taxon>
    </lineage>
</organism>
<evidence type="ECO:0000256" key="3">
    <source>
        <dbReference type="ARBA" id="ARBA00022792"/>
    </source>
</evidence>
<evidence type="ECO:0000256" key="8">
    <source>
        <dbReference type="SAM" id="MobiDB-lite"/>
    </source>
</evidence>
<dbReference type="GO" id="GO:0042407">
    <property type="term" value="P:cristae formation"/>
    <property type="evidence" value="ECO:0007669"/>
    <property type="project" value="TreeGrafter"/>
</dbReference>
<reference evidence="9" key="1">
    <citation type="submission" date="2014-11" db="EMBL/GenBank/DDBJ databases">
        <authorList>
            <person name="Geib S."/>
        </authorList>
    </citation>
    <scope>NUCLEOTIDE SEQUENCE</scope>
</reference>
<comment type="subunit">
    <text evidence="7">Component of the mitochondrial contact site and cristae organizing system (MICOS) complex.</text>
</comment>
<feature type="compositionally biased region" description="Low complexity" evidence="8">
    <location>
        <begin position="225"/>
        <end position="259"/>
    </location>
</feature>
<comment type="similarity">
    <text evidence="1 7">Belongs to the MICOS complex subunit Mic60 family.</text>
</comment>
<evidence type="ECO:0000256" key="1">
    <source>
        <dbReference type="ARBA" id="ARBA00010877"/>
    </source>
</evidence>
<evidence type="ECO:0000256" key="6">
    <source>
        <dbReference type="ARBA" id="ARBA00023136"/>
    </source>
</evidence>
<dbReference type="PANTHER" id="PTHR15415:SF7">
    <property type="entry name" value="MICOS COMPLEX SUBUNIT MIC60"/>
    <property type="match status" value="1"/>
</dbReference>
<proteinExistence type="inferred from homology"/>
<sequence length="791" mass="89149">MILTVKCQVRYHCIIDTYRCQFLLLYFLFPFLTCHRILFLPVLLSVQNSGSVCSKSEKSFRFCLDRGKTSSAGSLRNWNCTHDIKYSKIYSNMYRLALKKPCRDAIQITLSQYSRKNYSNGLPPNVREAGFGKMLVFLSPLVAVGGVIGYAKYDPKFRKQVEQNVPGAEYVLKVALESKDPIDDISKQFDGVKKQFNNVTKTIDSATSTVTGWFGSSEKAPPKQPEVAPTKTTPPAKPAPVSAAKEAPPAAKPATAKPSEPVRIEKKHEPLPKDVTDLENAVEVAAALAVQEYNKAIAILKSFNNDVRKVVDDAIDNVDTSRWTSLRNKTSARDTSVATAEKSAREAIDKIEKCEIALSKAATADNHEQIVTLRKKIKTLVEHINHVKDELYQHKDLATVSEKYWRNVEKARNYFIEEIESIFPGLNLADQKLNLSKEDLDLFIMHAYSHVLAYQKELQRLQTDGELRLKRVIDAFRGDSESEAVKAQLDYHLEAEKRKLALEHQKKIFQIRADSEKQLRLQLKKQAEAHIDHLNDAIAMKESEMKRSFTRELEDKLATEKANYKLQLAAMVGKMRGMDAALQARAESERSAHQAQALWAACQALWATVSTGEPGVHWRNKLRPLKSEIKAISKVAEGDELVSVVIQNLPTTASERGVFTEDALRERFINVERVARKLALVPEGGASIPIYFLSYLQSLFILKPDDPISQDELQNKPFDYSKLDTYDILNRARYFVDRGDLLQALKYMNLLQGGARRAACDWLNETRLTLETKQAANTLMAHAAASGLLYL</sequence>
<feature type="transmembrane region" description="Helical" evidence="7">
    <location>
        <begin position="21"/>
        <end position="44"/>
    </location>
</feature>
<accession>A0A0A1X6C8</accession>
<evidence type="ECO:0000256" key="4">
    <source>
        <dbReference type="ARBA" id="ARBA00022989"/>
    </source>
</evidence>
<evidence type="ECO:0000256" key="7">
    <source>
        <dbReference type="RuleBase" id="RU363000"/>
    </source>
</evidence>
<dbReference type="GO" id="GO:0061617">
    <property type="term" value="C:MICOS complex"/>
    <property type="evidence" value="ECO:0007669"/>
    <property type="project" value="TreeGrafter"/>
</dbReference>
<evidence type="ECO:0000256" key="5">
    <source>
        <dbReference type="ARBA" id="ARBA00023128"/>
    </source>
</evidence>
<keyword evidence="2 7" id="KW-0812">Transmembrane</keyword>
<keyword evidence="3 7" id="KW-0999">Mitochondrion inner membrane</keyword>
<dbReference type="PANTHER" id="PTHR15415">
    <property type="entry name" value="MITOFILIN"/>
    <property type="match status" value="1"/>
</dbReference>
<protein>
    <recommendedName>
        <fullName evidence="7">MICOS complex subunit MIC60</fullName>
    </recommendedName>
    <alternativeName>
        <fullName evidence="7">Mitofilin</fullName>
    </alternativeName>
</protein>
<feature type="region of interest" description="Disordered" evidence="8">
    <location>
        <begin position="213"/>
        <end position="264"/>
    </location>
</feature>
<evidence type="ECO:0000313" key="9">
    <source>
        <dbReference type="EMBL" id="JAD06849.1"/>
    </source>
</evidence>
<dbReference type="InterPro" id="IPR019133">
    <property type="entry name" value="MIC60"/>
</dbReference>
<comment type="subcellular location">
    <subcellularLocation>
        <location evidence="7">Mitochondrion inner membrane</location>
        <topology evidence="7">Single-pass membrane protein</topology>
    </subcellularLocation>
</comment>
<keyword evidence="5 7" id="KW-0496">Mitochondrion</keyword>
<dbReference type="Pfam" id="PF09731">
    <property type="entry name" value="Mitofilin"/>
    <property type="match status" value="1"/>
</dbReference>